<name>A0ABW3U7D4_9GAMM</name>
<organism evidence="3 4">
    <name type="scientific">Microbulbifer celer</name>
    <dbReference type="NCBI Taxonomy" id="435905"/>
    <lineage>
        <taxon>Bacteria</taxon>
        <taxon>Pseudomonadati</taxon>
        <taxon>Pseudomonadota</taxon>
        <taxon>Gammaproteobacteria</taxon>
        <taxon>Cellvibrionales</taxon>
        <taxon>Microbulbiferaceae</taxon>
        <taxon>Microbulbifer</taxon>
    </lineage>
</organism>
<dbReference type="InterPro" id="IPR001160">
    <property type="entry name" value="Peptidase_M20C"/>
</dbReference>
<evidence type="ECO:0000313" key="3">
    <source>
        <dbReference type="EMBL" id="MFD1216306.1"/>
    </source>
</evidence>
<proteinExistence type="predicted"/>
<dbReference type="Pfam" id="PF01546">
    <property type="entry name" value="Peptidase_M20"/>
    <property type="match status" value="1"/>
</dbReference>
<dbReference type="CDD" id="cd03890">
    <property type="entry name" value="M20_pepD"/>
    <property type="match status" value="1"/>
</dbReference>
<evidence type="ECO:0000256" key="1">
    <source>
        <dbReference type="ARBA" id="ARBA00022801"/>
    </source>
</evidence>
<keyword evidence="4" id="KW-1185">Reference proteome</keyword>
<keyword evidence="1" id="KW-0378">Hydrolase</keyword>
<dbReference type="PIRSF" id="PIRSF016599">
    <property type="entry name" value="Xaa-His_dipept"/>
    <property type="match status" value="1"/>
</dbReference>
<dbReference type="SUPFAM" id="SSF53187">
    <property type="entry name" value="Zn-dependent exopeptidases"/>
    <property type="match status" value="1"/>
</dbReference>
<dbReference type="Gene3D" id="3.40.630.10">
    <property type="entry name" value="Zn peptidases"/>
    <property type="match status" value="2"/>
</dbReference>
<gene>
    <name evidence="3" type="ORF">ACFQ2X_06825</name>
</gene>
<evidence type="ECO:0000313" key="4">
    <source>
        <dbReference type="Proteomes" id="UP001597264"/>
    </source>
</evidence>
<evidence type="ECO:0000259" key="2">
    <source>
        <dbReference type="Pfam" id="PF07687"/>
    </source>
</evidence>
<dbReference type="PRINTS" id="PR00934">
    <property type="entry name" value="XHISDIPTASE"/>
</dbReference>
<accession>A0ABW3U7D4</accession>
<feature type="domain" description="Peptidase M20 dimerisation" evidence="2">
    <location>
        <begin position="208"/>
        <end position="281"/>
    </location>
</feature>
<comment type="caution">
    <text evidence="3">The sequence shown here is derived from an EMBL/GenBank/DDBJ whole genome shotgun (WGS) entry which is preliminary data.</text>
</comment>
<dbReference type="InterPro" id="IPR011650">
    <property type="entry name" value="Peptidase_M20_dimer"/>
</dbReference>
<dbReference type="EMBL" id="JBHTLR010000007">
    <property type="protein sequence ID" value="MFD1216306.1"/>
    <property type="molecule type" value="Genomic_DNA"/>
</dbReference>
<dbReference type="RefSeq" id="WP_230438409.1">
    <property type="nucleotide sequence ID" value="NZ_CP087715.1"/>
</dbReference>
<protein>
    <submittedName>
        <fullName evidence="3">Aminoacyl-histidine dipeptidase</fullName>
    </submittedName>
</protein>
<dbReference type="NCBIfam" id="TIGR01893">
    <property type="entry name" value="aa-his-dipept"/>
    <property type="match status" value="1"/>
</dbReference>
<reference evidence="4" key="1">
    <citation type="journal article" date="2019" name="Int. J. Syst. Evol. Microbiol.">
        <title>The Global Catalogue of Microorganisms (GCM) 10K type strain sequencing project: providing services to taxonomists for standard genome sequencing and annotation.</title>
        <authorList>
            <consortium name="The Broad Institute Genomics Platform"/>
            <consortium name="The Broad Institute Genome Sequencing Center for Infectious Disease"/>
            <person name="Wu L."/>
            <person name="Ma J."/>
        </authorList>
    </citation>
    <scope>NUCLEOTIDE SEQUENCE [LARGE SCALE GENOMIC DNA]</scope>
    <source>
        <strain evidence="4">CCUG 54356</strain>
    </source>
</reference>
<dbReference type="PANTHER" id="PTHR43501">
    <property type="entry name" value="CYTOSOL NON-SPECIFIC DIPEPTIDASE"/>
    <property type="match status" value="1"/>
</dbReference>
<dbReference type="Proteomes" id="UP001597264">
    <property type="component" value="Unassembled WGS sequence"/>
</dbReference>
<dbReference type="InterPro" id="IPR002933">
    <property type="entry name" value="Peptidase_M20"/>
</dbReference>
<dbReference type="Pfam" id="PF07687">
    <property type="entry name" value="M20_dimer"/>
    <property type="match status" value="1"/>
</dbReference>
<sequence>MSTIAELNPVPLWKHFAKLCEIPRPSKHEDKVVAYIVDFAKQRGLDVKLDQIGNIIIKKPATPGMENRKILAMQSHVDMVPQKNADTEHDFLTDAIKPYVDGEWVTAEGTTLGADNGIGVAAILALLESEDIPHPPLEALLTIDEEAGMTGAKHLQPGHFEAELLLNLDTEDEGELYVGCAGGVDINVTLPYRAQPVPVGHKAFKLNVRGLRGGHSGLDIDKGRGNANKIANRIIDTALGEITELHIAELDGGSLRNAIPRESFSVVTVPAEKAARLSEIALQEIALIKAELDNEAKLDITLEATKAPETVLDSDTQQKLVRALRCCPNGVERMSTSLEGIAETSNNLARVVTEEGAQEGDGGDHRVRIQCLVRSLSDSARDQHGLNVAAAFQLAGANVSLDNAYPGWTPNIQSPLLALMKDVYKDMEGKEPEVKVIHAGLECGLLAKPYPHWDMISFGPTIRRAHSPEERVHIESVGNFWAYFLKVVAAIPQKS</sequence>
<dbReference type="PANTHER" id="PTHR43501:SF1">
    <property type="entry name" value="CYTOSOL NON-SPECIFIC DIPEPTIDASE"/>
    <property type="match status" value="1"/>
</dbReference>